<dbReference type="InterPro" id="IPR011050">
    <property type="entry name" value="Pectin_lyase_fold/virulence"/>
</dbReference>
<dbReference type="Pfam" id="PF18998">
    <property type="entry name" value="Flg_new_2"/>
    <property type="match status" value="1"/>
</dbReference>
<dbReference type="EMBL" id="JAPDDT010000003">
    <property type="protein sequence ID" value="MCW1923070.1"/>
    <property type="molecule type" value="Genomic_DNA"/>
</dbReference>
<dbReference type="InterPro" id="IPR044060">
    <property type="entry name" value="Bacterial_rp_domain"/>
</dbReference>
<keyword evidence="5" id="KW-1185">Reference proteome</keyword>
<gene>
    <name evidence="4" type="ORF">OKA05_10945</name>
</gene>
<dbReference type="SUPFAM" id="SSF51126">
    <property type="entry name" value="Pectin lyase-like"/>
    <property type="match status" value="1"/>
</dbReference>
<evidence type="ECO:0000313" key="5">
    <source>
        <dbReference type="Proteomes" id="UP001320876"/>
    </source>
</evidence>
<sequence>MKPDPLGLQYGSAALERNGAMPFAARLPRSFIAGLFVSGLTAMTASAAAPVAYDDAITAKQDVQLTLDYLLHNDKDADGNTLSITAVGAPAHGVLTSLGGNSYRYTPTAGWIGRDSFTYTTSDGTGGTDTGLVSISVNAAYDVTVARNTILAGVTQIAPTAGSRIACAWGATAASISNYRGQDEHNPMISAATMGAGRVVAVADPAWLDMNTLAGQFNTGTFYTNSISWIANTTSKTIPIVTMSTEVSTWLTAQGYTSVTTTNTTGLAAALAGKTMFVGLVPRTLSNANITALKNFVQGGGGLFCCEGTYLPNATETILREAGLSFGVGTVDPFPPPFTINRADRVFTTDGIAAIFQNPSGYPTSDVMSAAAIAEYLCEELPESDIERARLLFLFRTVSAAVTPTPQAPVTNAVQRKLLDLECLGINSLPVAEMTAHRAALPVSAAAPRVTNATFGLVPPPAAHDTKTIYTPFYAAPGELVTIQFPAALTAKTLDVRVSHLRSADGSTSYPVMPIQMINFDVAAAQVQVANPHGGLIQIIVPSNVTWTGTQNITVTGAVQAPYFKLGETTDAQWVAGIRDRGTPFGVIDSPEATLVVDADKWLRTLTDPEAVITEWDYFCGKVREFYVHNPGRQLPVHHDYFPAGGVSTYPQSYNLTDEITNSLDLKAGAYSLTLHEYGHICDHGNIMFYEFGETSPNMGGKWIQETARKYSWKQELTTGRINNYLSSLSDDLYNNHGHHAVDWKGTVFDILSVEFGAALIKDSVFALSTNPASLSDQETVDEWARQLSNRSGYNLCPLLIEWQIIPSAAVQTELSALPDWMVVERVPESLTLVQGSPVIFVDPSENDFSYDGGLTLTSVSQPTSGTITNNNNGTYTYTPAAGFTGSASFTYTVTNTTGNVFTSTVPVKVVAAANDPKLVAFDGVANGSGWTTVLLGKTYTSMVVVAQPLVATGAPPLATRIRNASGSSFEIRLDRIDGSSTPVGATAVRFLVVEAGVYTPETHGLKMEAVKFTSSTTDRGGSFTGTTRDFAYTGYEHYFIPVVFGQVMTSNDSRWSSFWFKERALNRVTLGKHVGEDPVTQRADETIGYIVMEAGNHQFGNCQVQAGTTDADAYQNVTSFDHGGAVWNLFNFPSIQSALILAATPRDADDTPDGYVTMQRTAAGNGMSAYLAEDALGDVEATVAAKIGASYLLAHHTALESNDSGVWANAAGGLWTMAGNWSGGTIANGAGQTADFSTLNLTADTTVALNGDRTIGHLLFDDIIASNHWLLNSGSGGALTLDILGGTPGIVVNDCTATLNVVLAGNKGFTKTGNGTLTLGGANSYSGGTTISHGSDSNGITIANASALGSGPVLVNGAQNFSHSVSVNAGLSIANALTLKRGNGGGNRAVLGLAASSTWGGPITVDNTSANGIAVISGNGTNAATASLVSGNIGFSTLGSGPSLVLRSNHGKVSGSISLSTGLLQLLDGSKWEFSNASNTWGTLDVAHASAIVTVGAANTLAPGGVLTSTVAGTLNLNNQAGSSAYSQTIAGLSGNVKVGLLTGAATLTLNTAANQSSSGVISGAISLVKSGAAMQTLSGSNTYSGTTTVNGGTLNVTGSLPGGMTAVNGGTLSGTGTLGGATTVNAGGTLAPGSGGIGTLTISNALTLAGTAAFELNKAGSTLTGDRVQSVTSLTYGGTLNVTATGSALVAGDAFTLFSATSYSGSFASINLPVLEAGLVWNTSQLGVSGTVSVMPAAYTVTYTAGANGAITGSTPQTVNYGGSSSAVTAVPNSGYGFTNWSDGSTANPRTDSNVTANLTVTANFTATVPGPIPAQWTAAKTGTVSATTSSTYLNGTFHVTGGGSRISNTSDNFYFVSQPWSGTGTLTARVVSLQNTGSAARAGVMMRESSASGSRSVFIGLTPANSAQWVRRSNTGGNSSATTSSGKAAPYWVRLTREGNTFTSYISANGTTWTQLASANISMSGNYSLGMAACSGASGTTVASVFDNVSVSSTLPSPPVNPVFSGDPLPKLEGFTLEDGTVDFNITGEAAGIWTLEESTDFVTWSPLQTMTLEAGGLQHSEADERGAKRFLRLQSSP</sequence>
<dbReference type="Gene3D" id="2.60.40.2810">
    <property type="match status" value="1"/>
</dbReference>
<dbReference type="InterPro" id="IPR035423">
    <property type="entry name" value="M60-like_N"/>
</dbReference>
<dbReference type="Proteomes" id="UP001320876">
    <property type="component" value="Unassembled WGS sequence"/>
</dbReference>
<protein>
    <submittedName>
        <fullName evidence="4">Tandem-95 repeat protein</fullName>
    </submittedName>
</protein>
<reference evidence="4 5" key="1">
    <citation type="submission" date="2022-10" db="EMBL/GenBank/DDBJ databases">
        <title>Luteolibacter arcticus strain CCTCC AB 2014275, whole genome shotgun sequencing project.</title>
        <authorList>
            <person name="Zhao G."/>
            <person name="Shen L."/>
        </authorList>
    </citation>
    <scope>NUCLEOTIDE SEQUENCE [LARGE SCALE GENOMIC DNA]</scope>
    <source>
        <strain evidence="4 5">CCTCC AB 2014275</strain>
    </source>
</reference>
<dbReference type="Pfam" id="PF17291">
    <property type="entry name" value="M60-like_N"/>
    <property type="match status" value="1"/>
</dbReference>
<organism evidence="4 5">
    <name type="scientific">Luteolibacter arcticus</name>
    <dbReference type="NCBI Taxonomy" id="1581411"/>
    <lineage>
        <taxon>Bacteria</taxon>
        <taxon>Pseudomonadati</taxon>
        <taxon>Verrucomicrobiota</taxon>
        <taxon>Verrucomicrobiia</taxon>
        <taxon>Verrucomicrobiales</taxon>
        <taxon>Verrucomicrobiaceae</taxon>
        <taxon>Luteolibacter</taxon>
    </lineage>
</organism>
<dbReference type="SMART" id="SM01276">
    <property type="entry name" value="M60-like"/>
    <property type="match status" value="1"/>
</dbReference>
<evidence type="ECO:0000313" key="4">
    <source>
        <dbReference type="EMBL" id="MCW1923070.1"/>
    </source>
</evidence>
<keyword evidence="1" id="KW-0732">Signal</keyword>
<name>A0ABT3GHU0_9BACT</name>
<evidence type="ECO:0000256" key="1">
    <source>
        <dbReference type="ARBA" id="ARBA00022729"/>
    </source>
</evidence>
<dbReference type="InterPro" id="IPR031161">
    <property type="entry name" value="Peptidase_M60_dom"/>
</dbReference>
<feature type="region of interest" description="Disordered" evidence="2">
    <location>
        <begin position="2061"/>
        <end position="2081"/>
    </location>
</feature>
<dbReference type="InterPro" id="IPR013425">
    <property type="entry name" value="Autotrns_rpt"/>
</dbReference>
<dbReference type="Gene3D" id="2.60.120.200">
    <property type="match status" value="1"/>
</dbReference>
<dbReference type="Pfam" id="PF13402">
    <property type="entry name" value="Peptidase_M60"/>
    <property type="match status" value="1"/>
</dbReference>
<dbReference type="InterPro" id="IPR042279">
    <property type="entry name" value="Pep_M60_3"/>
</dbReference>
<dbReference type="NCBIfam" id="TIGR02601">
    <property type="entry name" value="autotrns_rpt"/>
    <property type="match status" value="2"/>
</dbReference>
<evidence type="ECO:0000256" key="2">
    <source>
        <dbReference type="SAM" id="MobiDB-lite"/>
    </source>
</evidence>
<evidence type="ECO:0000259" key="3">
    <source>
        <dbReference type="PROSITE" id="PS51723"/>
    </source>
</evidence>
<dbReference type="PROSITE" id="PS51723">
    <property type="entry name" value="PEPTIDASE_M60"/>
    <property type="match status" value="1"/>
</dbReference>
<dbReference type="Gene3D" id="1.10.390.30">
    <property type="entry name" value="Peptidase M60, enhancin-like domain 3"/>
    <property type="match status" value="1"/>
</dbReference>
<dbReference type="Pfam" id="PF17963">
    <property type="entry name" value="Big_9"/>
    <property type="match status" value="2"/>
</dbReference>
<dbReference type="RefSeq" id="WP_264487175.1">
    <property type="nucleotide sequence ID" value="NZ_JAPDDT010000003.1"/>
</dbReference>
<feature type="domain" description="Peptidase M60" evidence="3">
    <location>
        <begin position="466"/>
        <end position="771"/>
    </location>
</feature>
<dbReference type="NCBIfam" id="NF012211">
    <property type="entry name" value="tand_rpt_95"/>
    <property type="match status" value="2"/>
</dbReference>
<comment type="caution">
    <text evidence="4">The sequence shown here is derived from an EMBL/GenBank/DDBJ whole genome shotgun (WGS) entry which is preliminary data.</text>
</comment>
<dbReference type="Gene3D" id="2.60.40.3440">
    <property type="match status" value="1"/>
</dbReference>
<dbReference type="Pfam" id="PF12951">
    <property type="entry name" value="PATR"/>
    <property type="match status" value="2"/>
</dbReference>
<proteinExistence type="predicted"/>
<accession>A0ABT3GHU0</accession>